<dbReference type="PANTHER" id="PTHR23026">
    <property type="entry name" value="NADPH NITROREDUCTASE"/>
    <property type="match status" value="1"/>
</dbReference>
<dbReference type="Gene3D" id="3.40.109.10">
    <property type="entry name" value="NADH Oxidase"/>
    <property type="match status" value="1"/>
</dbReference>
<dbReference type="Proteomes" id="UP001519289">
    <property type="component" value="Unassembled WGS sequence"/>
</dbReference>
<dbReference type="SUPFAM" id="SSF55469">
    <property type="entry name" value="FMN-dependent nitroreductase-like"/>
    <property type="match status" value="1"/>
</dbReference>
<proteinExistence type="predicted"/>
<dbReference type="InterPro" id="IPR050627">
    <property type="entry name" value="Nitroreductase/BluB"/>
</dbReference>
<organism evidence="2 3">
    <name type="scientific">Symbiobacterium terraclitae</name>
    <dbReference type="NCBI Taxonomy" id="557451"/>
    <lineage>
        <taxon>Bacteria</taxon>
        <taxon>Bacillati</taxon>
        <taxon>Bacillota</taxon>
        <taxon>Clostridia</taxon>
        <taxon>Eubacteriales</taxon>
        <taxon>Symbiobacteriaceae</taxon>
        <taxon>Symbiobacterium</taxon>
    </lineage>
</organism>
<evidence type="ECO:0000313" key="3">
    <source>
        <dbReference type="Proteomes" id="UP001519289"/>
    </source>
</evidence>
<dbReference type="InterPro" id="IPR000415">
    <property type="entry name" value="Nitroreductase-like"/>
</dbReference>
<dbReference type="EMBL" id="JAGGLG010000005">
    <property type="protein sequence ID" value="MBP2017494.1"/>
    <property type="molecule type" value="Genomic_DNA"/>
</dbReference>
<dbReference type="RefSeq" id="WP_209465637.1">
    <property type="nucleotide sequence ID" value="NZ_JAGGLG010000005.1"/>
</dbReference>
<evidence type="ECO:0000259" key="1">
    <source>
        <dbReference type="Pfam" id="PF00881"/>
    </source>
</evidence>
<reference evidence="2 3" key="1">
    <citation type="submission" date="2021-03" db="EMBL/GenBank/DDBJ databases">
        <title>Genomic Encyclopedia of Type Strains, Phase IV (KMG-IV): sequencing the most valuable type-strain genomes for metagenomic binning, comparative biology and taxonomic classification.</title>
        <authorList>
            <person name="Goeker M."/>
        </authorList>
    </citation>
    <scope>NUCLEOTIDE SEQUENCE [LARGE SCALE GENOMIC DNA]</scope>
    <source>
        <strain evidence="2 3">DSM 27138</strain>
    </source>
</reference>
<name>A0ABS4JSP9_9FIRM</name>
<comment type="caution">
    <text evidence="2">The sequence shown here is derived from an EMBL/GenBank/DDBJ whole genome shotgun (WGS) entry which is preliminary data.</text>
</comment>
<protein>
    <submittedName>
        <fullName evidence="2">Nitroreductase</fullName>
    </submittedName>
</protein>
<accession>A0ABS4JSP9</accession>
<dbReference type="PANTHER" id="PTHR23026:SF123">
    <property type="entry name" value="NAD(P)H NITROREDUCTASE RV3131-RELATED"/>
    <property type="match status" value="1"/>
</dbReference>
<dbReference type="InterPro" id="IPR029479">
    <property type="entry name" value="Nitroreductase"/>
</dbReference>
<dbReference type="Pfam" id="PF00881">
    <property type="entry name" value="Nitroreductase"/>
    <property type="match status" value="1"/>
</dbReference>
<gene>
    <name evidence="2" type="ORF">J2Z79_000877</name>
</gene>
<feature type="domain" description="Nitroreductase" evidence="1">
    <location>
        <begin position="10"/>
        <end position="195"/>
    </location>
</feature>
<sequence length="217" mass="24437">MEYQELFELVRTRRSIRRYRPDDVPDEMLQRAIELATWAPSGGNFQPWRFTVVKNRELIGKLADAVESRSRLMASWPESEPYRAHADRWVVTSAFFRHAPACIAVQVGAYQSVADRLLAARGEGDPAAREMIEWRRFGSSRIQTIGGAIMLLLLALHQQGLGACWMAGPLQAKAEIERLLGVPEGWDFVALVPVGFPAEEREGAPRKPLSEVVEVIR</sequence>
<evidence type="ECO:0000313" key="2">
    <source>
        <dbReference type="EMBL" id="MBP2017494.1"/>
    </source>
</evidence>
<keyword evidence="3" id="KW-1185">Reference proteome</keyword>